<gene>
    <name evidence="1" type="ORF">FLJC2902T_31410</name>
</gene>
<proteinExistence type="predicted"/>
<comment type="caution">
    <text evidence="1">The sequence shown here is derived from an EMBL/GenBank/DDBJ whole genome shotgun (WGS) entry which is preliminary data.</text>
</comment>
<evidence type="ECO:0000313" key="1">
    <source>
        <dbReference type="EMBL" id="ESU25333.1"/>
    </source>
</evidence>
<dbReference type="EMBL" id="AVGG01000031">
    <property type="protein sequence ID" value="ESU25333.1"/>
    <property type="molecule type" value="Genomic_DNA"/>
</dbReference>
<dbReference type="PATRIC" id="fig|1341181.4.peg.3087"/>
<dbReference type="Proteomes" id="UP000018004">
    <property type="component" value="Unassembled WGS sequence"/>
</dbReference>
<sequence>MAWAFLQTLFPLSVAHGASSNRGYLGFVLYIWMLHLAGFKNLSGVKDAIKLKASSLFKAGSFILKNKNPTVSTNCRV</sequence>
<evidence type="ECO:0000313" key="2">
    <source>
        <dbReference type="Proteomes" id="UP000018004"/>
    </source>
</evidence>
<reference evidence="1 2" key="1">
    <citation type="submission" date="2013-08" db="EMBL/GenBank/DDBJ databases">
        <title>Flavobacterium limnosediminis JC2902 genome sequencing.</title>
        <authorList>
            <person name="Lee K."/>
            <person name="Yi H."/>
            <person name="Park S."/>
            <person name="Chun J."/>
        </authorList>
    </citation>
    <scope>NUCLEOTIDE SEQUENCE [LARGE SCALE GENOMIC DNA]</scope>
    <source>
        <strain evidence="1 2">JC2902</strain>
    </source>
</reference>
<name>V6SF64_9FLAO</name>
<accession>V6SF64</accession>
<organism evidence="1 2">
    <name type="scientific">Flavobacterium limnosediminis JC2902</name>
    <dbReference type="NCBI Taxonomy" id="1341181"/>
    <lineage>
        <taxon>Bacteria</taxon>
        <taxon>Pseudomonadati</taxon>
        <taxon>Bacteroidota</taxon>
        <taxon>Flavobacteriia</taxon>
        <taxon>Flavobacteriales</taxon>
        <taxon>Flavobacteriaceae</taxon>
        <taxon>Flavobacterium</taxon>
    </lineage>
</organism>
<protein>
    <submittedName>
        <fullName evidence="1">Uncharacterized protein</fullName>
    </submittedName>
</protein>
<dbReference type="AlphaFoldDB" id="V6SF64"/>
<keyword evidence="2" id="KW-1185">Reference proteome</keyword>